<dbReference type="SMART" id="SM00248">
    <property type="entry name" value="ANK"/>
    <property type="match status" value="4"/>
</dbReference>
<evidence type="ECO:0000313" key="4">
    <source>
        <dbReference type="EMBL" id="KXS14166.1"/>
    </source>
</evidence>
<dbReference type="AlphaFoldDB" id="A0A139ABJ0"/>
<keyword evidence="5" id="KW-1185">Reference proteome</keyword>
<protein>
    <submittedName>
        <fullName evidence="4">Uncharacterized protein</fullName>
    </submittedName>
</protein>
<dbReference type="Pfam" id="PF12796">
    <property type="entry name" value="Ank_2"/>
    <property type="match status" value="1"/>
</dbReference>
<gene>
    <name evidence="4" type="ORF">M427DRAFT_57929</name>
</gene>
<evidence type="ECO:0000313" key="5">
    <source>
        <dbReference type="Proteomes" id="UP000070544"/>
    </source>
</evidence>
<feature type="repeat" description="ANK" evidence="3">
    <location>
        <begin position="75"/>
        <end position="108"/>
    </location>
</feature>
<dbReference type="OrthoDB" id="76098at2759"/>
<dbReference type="InterPro" id="IPR036770">
    <property type="entry name" value="Ankyrin_rpt-contain_sf"/>
</dbReference>
<dbReference type="InterPro" id="IPR002110">
    <property type="entry name" value="Ankyrin_rpt"/>
</dbReference>
<dbReference type="InterPro" id="IPR050745">
    <property type="entry name" value="Multifunctional_regulatory"/>
</dbReference>
<accession>A0A139ABJ0</accession>
<keyword evidence="2 3" id="KW-0040">ANK repeat</keyword>
<dbReference type="Proteomes" id="UP000070544">
    <property type="component" value="Unassembled WGS sequence"/>
</dbReference>
<name>A0A139ABJ0_GONPJ</name>
<dbReference type="PROSITE" id="PS50088">
    <property type="entry name" value="ANK_REPEAT"/>
    <property type="match status" value="1"/>
</dbReference>
<evidence type="ECO:0000256" key="2">
    <source>
        <dbReference type="ARBA" id="ARBA00023043"/>
    </source>
</evidence>
<evidence type="ECO:0000256" key="3">
    <source>
        <dbReference type="PROSITE-ProRule" id="PRU00023"/>
    </source>
</evidence>
<organism evidence="4 5">
    <name type="scientific">Gonapodya prolifera (strain JEL478)</name>
    <name type="common">Monoblepharis prolifera</name>
    <dbReference type="NCBI Taxonomy" id="1344416"/>
    <lineage>
        <taxon>Eukaryota</taxon>
        <taxon>Fungi</taxon>
        <taxon>Fungi incertae sedis</taxon>
        <taxon>Chytridiomycota</taxon>
        <taxon>Chytridiomycota incertae sedis</taxon>
        <taxon>Monoblepharidomycetes</taxon>
        <taxon>Monoblepharidales</taxon>
        <taxon>Gonapodyaceae</taxon>
        <taxon>Gonapodya</taxon>
    </lineage>
</organism>
<keyword evidence="1" id="KW-0677">Repeat</keyword>
<evidence type="ECO:0000256" key="1">
    <source>
        <dbReference type="ARBA" id="ARBA00022737"/>
    </source>
</evidence>
<dbReference type="PANTHER" id="PTHR24189">
    <property type="entry name" value="MYOTROPHIN"/>
    <property type="match status" value="1"/>
</dbReference>
<sequence length="182" mass="20226">MMKLLLDIGIGDPNEEFFAGARHDRVDILDLLLDRGADIHKGGDLALCIVAARCGLGSVEAIQLLLDRGADIHANEDAALREAALFDHWGNIVRCLLDGGADIHARNDEALVNSHAQGHEYAVQILLERGADMTVLKDAERIAQVRRTMVSQMEAYVAYENQLAWRQPHPTFTEFKFNAIRQ</sequence>
<dbReference type="STRING" id="1344416.A0A139ABJ0"/>
<dbReference type="EMBL" id="KQ965771">
    <property type="protein sequence ID" value="KXS14166.1"/>
    <property type="molecule type" value="Genomic_DNA"/>
</dbReference>
<dbReference type="PANTHER" id="PTHR24189:SF50">
    <property type="entry name" value="ANKYRIN REPEAT AND SOCS BOX PROTEIN 2"/>
    <property type="match status" value="1"/>
</dbReference>
<reference evidence="4 5" key="1">
    <citation type="journal article" date="2015" name="Genome Biol. Evol.">
        <title>Phylogenomic analyses indicate that early fungi evolved digesting cell walls of algal ancestors of land plants.</title>
        <authorList>
            <person name="Chang Y."/>
            <person name="Wang S."/>
            <person name="Sekimoto S."/>
            <person name="Aerts A.L."/>
            <person name="Choi C."/>
            <person name="Clum A."/>
            <person name="LaButti K.M."/>
            <person name="Lindquist E.A."/>
            <person name="Yee Ngan C."/>
            <person name="Ohm R.A."/>
            <person name="Salamov A.A."/>
            <person name="Grigoriev I.V."/>
            <person name="Spatafora J.W."/>
            <person name="Berbee M.L."/>
        </authorList>
    </citation>
    <scope>NUCLEOTIDE SEQUENCE [LARGE SCALE GENOMIC DNA]</scope>
    <source>
        <strain evidence="4 5">JEL478</strain>
    </source>
</reference>
<dbReference type="Gene3D" id="1.25.40.20">
    <property type="entry name" value="Ankyrin repeat-containing domain"/>
    <property type="match status" value="1"/>
</dbReference>
<proteinExistence type="predicted"/>
<dbReference type="SUPFAM" id="SSF48403">
    <property type="entry name" value="Ankyrin repeat"/>
    <property type="match status" value="1"/>
</dbReference>